<dbReference type="InterPro" id="IPR014729">
    <property type="entry name" value="Rossmann-like_a/b/a_fold"/>
</dbReference>
<dbReference type="GO" id="GO:0032267">
    <property type="term" value="F:tRNA(Ile)-lysidine synthase activity"/>
    <property type="evidence" value="ECO:0007669"/>
    <property type="project" value="UniProtKB-EC"/>
</dbReference>
<dbReference type="InterPro" id="IPR011063">
    <property type="entry name" value="TilS/TtcA_N"/>
</dbReference>
<evidence type="ECO:0000256" key="3">
    <source>
        <dbReference type="ARBA" id="ARBA00022490"/>
    </source>
</evidence>
<keyword evidence="5" id="KW-0819">tRNA processing</keyword>
<dbReference type="EC" id="6.3.4.19" evidence="2"/>
<organism evidence="10">
    <name type="scientific">termite gut metagenome</name>
    <dbReference type="NCBI Taxonomy" id="433724"/>
    <lineage>
        <taxon>unclassified sequences</taxon>
        <taxon>metagenomes</taxon>
        <taxon>organismal metagenomes</taxon>
    </lineage>
</organism>
<dbReference type="SMART" id="SM00977">
    <property type="entry name" value="TilS_C"/>
    <property type="match status" value="1"/>
</dbReference>
<comment type="caution">
    <text evidence="10">The sequence shown here is derived from an EMBL/GenBank/DDBJ whole genome shotgun (WGS) entry which is preliminary data.</text>
</comment>
<keyword evidence="3" id="KW-0963">Cytoplasm</keyword>
<dbReference type="EMBL" id="SNRY01000668">
    <property type="protein sequence ID" value="KAA6337818.1"/>
    <property type="molecule type" value="Genomic_DNA"/>
</dbReference>
<gene>
    <name evidence="10" type="ORF">EZS27_014122</name>
</gene>
<dbReference type="Gene3D" id="3.40.50.620">
    <property type="entry name" value="HUPs"/>
    <property type="match status" value="1"/>
</dbReference>
<evidence type="ECO:0000256" key="4">
    <source>
        <dbReference type="ARBA" id="ARBA00022598"/>
    </source>
</evidence>
<dbReference type="GO" id="GO:0008033">
    <property type="term" value="P:tRNA processing"/>
    <property type="evidence" value="ECO:0007669"/>
    <property type="project" value="UniProtKB-KW"/>
</dbReference>
<evidence type="ECO:0000256" key="8">
    <source>
        <dbReference type="ARBA" id="ARBA00048539"/>
    </source>
</evidence>
<comment type="catalytic activity">
    <reaction evidence="8">
        <text>cytidine(34) in tRNA(Ile2) + L-lysine + ATP = lysidine(34) in tRNA(Ile2) + AMP + diphosphate + H(+)</text>
        <dbReference type="Rhea" id="RHEA:43744"/>
        <dbReference type="Rhea" id="RHEA-COMP:10625"/>
        <dbReference type="Rhea" id="RHEA-COMP:10670"/>
        <dbReference type="ChEBI" id="CHEBI:15378"/>
        <dbReference type="ChEBI" id="CHEBI:30616"/>
        <dbReference type="ChEBI" id="CHEBI:32551"/>
        <dbReference type="ChEBI" id="CHEBI:33019"/>
        <dbReference type="ChEBI" id="CHEBI:82748"/>
        <dbReference type="ChEBI" id="CHEBI:83665"/>
        <dbReference type="ChEBI" id="CHEBI:456215"/>
        <dbReference type="EC" id="6.3.4.19"/>
    </reaction>
</comment>
<dbReference type="AlphaFoldDB" id="A0A5J4RW61"/>
<evidence type="ECO:0000256" key="5">
    <source>
        <dbReference type="ARBA" id="ARBA00022694"/>
    </source>
</evidence>
<dbReference type="PANTHER" id="PTHR43033:SF1">
    <property type="entry name" value="TRNA(ILE)-LYSIDINE SYNTHASE-RELATED"/>
    <property type="match status" value="1"/>
</dbReference>
<dbReference type="InterPro" id="IPR012094">
    <property type="entry name" value="tRNA_Ile_lys_synt"/>
</dbReference>
<name>A0A5J4RW61_9ZZZZ</name>
<evidence type="ECO:0000259" key="9">
    <source>
        <dbReference type="SMART" id="SM00977"/>
    </source>
</evidence>
<keyword evidence="6" id="KW-0547">Nucleotide-binding</keyword>
<evidence type="ECO:0000256" key="2">
    <source>
        <dbReference type="ARBA" id="ARBA00013267"/>
    </source>
</evidence>
<dbReference type="GO" id="GO:0005524">
    <property type="term" value="F:ATP binding"/>
    <property type="evidence" value="ECO:0007669"/>
    <property type="project" value="UniProtKB-KW"/>
</dbReference>
<dbReference type="GO" id="GO:0005737">
    <property type="term" value="C:cytoplasm"/>
    <property type="evidence" value="ECO:0007669"/>
    <property type="project" value="UniProtKB-SubCell"/>
</dbReference>
<feature type="domain" description="Lysidine-tRNA(Ile) synthetase C-terminal" evidence="9">
    <location>
        <begin position="351"/>
        <end position="423"/>
    </location>
</feature>
<reference evidence="10" key="1">
    <citation type="submission" date="2019-03" db="EMBL/GenBank/DDBJ databases">
        <title>Single cell metagenomics reveals metabolic interactions within the superorganism composed of flagellate Streblomastix strix and complex community of Bacteroidetes bacteria on its surface.</title>
        <authorList>
            <person name="Treitli S.C."/>
            <person name="Kolisko M."/>
            <person name="Husnik F."/>
            <person name="Keeling P."/>
            <person name="Hampl V."/>
        </authorList>
    </citation>
    <scope>NUCLEOTIDE SEQUENCE</scope>
    <source>
        <strain evidence="10">STM</strain>
    </source>
</reference>
<dbReference type="PANTHER" id="PTHR43033">
    <property type="entry name" value="TRNA(ILE)-LYSIDINE SYNTHASE-RELATED"/>
    <property type="match status" value="1"/>
</dbReference>
<evidence type="ECO:0000256" key="7">
    <source>
        <dbReference type="ARBA" id="ARBA00022840"/>
    </source>
</evidence>
<dbReference type="NCBIfam" id="TIGR02432">
    <property type="entry name" value="lysidine_TilS_N"/>
    <property type="match status" value="1"/>
</dbReference>
<dbReference type="HAMAP" id="MF_01161">
    <property type="entry name" value="tRNA_Ile_lys_synt"/>
    <property type="match status" value="1"/>
</dbReference>
<dbReference type="SUPFAM" id="SSF52402">
    <property type="entry name" value="Adenine nucleotide alpha hydrolases-like"/>
    <property type="match status" value="1"/>
</dbReference>
<dbReference type="SUPFAM" id="SSF56037">
    <property type="entry name" value="PheT/TilS domain"/>
    <property type="match status" value="1"/>
</dbReference>
<evidence type="ECO:0000256" key="6">
    <source>
        <dbReference type="ARBA" id="ARBA00022741"/>
    </source>
</evidence>
<accession>A0A5J4RW61</accession>
<keyword evidence="7" id="KW-0067">ATP-binding</keyword>
<dbReference type="Pfam" id="PF01171">
    <property type="entry name" value="ATP_bind_3"/>
    <property type="match status" value="1"/>
</dbReference>
<dbReference type="InterPro" id="IPR012795">
    <property type="entry name" value="tRNA_Ile_lys_synt_N"/>
</dbReference>
<proteinExistence type="inferred from homology"/>
<dbReference type="InterPro" id="IPR012796">
    <property type="entry name" value="Lysidine-tRNA-synth_C"/>
</dbReference>
<keyword evidence="4 10" id="KW-0436">Ligase</keyword>
<protein>
    <recommendedName>
        <fullName evidence="2">tRNA(Ile)-lysidine synthetase</fullName>
        <ecNumber evidence="2">6.3.4.19</ecNumber>
    </recommendedName>
</protein>
<comment type="subcellular location">
    <subcellularLocation>
        <location evidence="1">Cytoplasm</location>
    </subcellularLocation>
</comment>
<dbReference type="CDD" id="cd01992">
    <property type="entry name" value="TilS_N"/>
    <property type="match status" value="1"/>
</dbReference>
<evidence type="ECO:0000256" key="1">
    <source>
        <dbReference type="ARBA" id="ARBA00004496"/>
    </source>
</evidence>
<sequence length="426" mass="48655">MICQQVAKYIAQEKLFSPAGKVLVALSGGADSVGLLRILLSLGYDCEAAHCNFHLRAEESDRDEIFVRKLCCEWHIPLHVTSFETSRYAKEKRISIEMAARELRYNWFAEIKDISGTCAIAVAHHKDDHAETVLLNLIRGAGIAGLQGIRPKNGDIVRPLLCVNRTEITDYLKQIKQEYVTDSTNLQDEHTRNKIRLHLLPLMREMNLSITDTLVATGKYLSEVASIYNKSIDEGKLRVLVKEGILIDALLCELSPRALLFEILHPLGFNSTQVENIFVSLLGQSGKQFVSRKWCVTKDRNLLYIEKREDMNGDFPPFRLVVEEQMLTPEFIIPRDSYSACFDANKVTQPFTVRKIRQGDAFIPFGMKGRKLVSDYLTDKKFSLGQKEWQWVLCSEGEIIWLIGERIDNRFRVDDTTQRVTIVTLE</sequence>
<evidence type="ECO:0000313" key="10">
    <source>
        <dbReference type="EMBL" id="KAA6337818.1"/>
    </source>
</evidence>